<dbReference type="Proteomes" id="UP000826234">
    <property type="component" value="Unassembled WGS sequence"/>
</dbReference>
<dbReference type="PROSITE" id="PS50227">
    <property type="entry name" value="G_PROTEIN_RECEP_F2_3"/>
    <property type="match status" value="1"/>
</dbReference>
<dbReference type="InterPro" id="IPR017981">
    <property type="entry name" value="GPCR_2-like_7TM"/>
</dbReference>
<feature type="domain" description="GAIN-B" evidence="12">
    <location>
        <begin position="184"/>
        <end position="367"/>
    </location>
</feature>
<evidence type="ECO:0000313" key="16">
    <source>
        <dbReference type="Proteomes" id="UP000826234"/>
    </source>
</evidence>
<dbReference type="InterPro" id="IPR001879">
    <property type="entry name" value="GPCR_2_extracellular_dom"/>
</dbReference>
<keyword evidence="5" id="KW-0297">G-protein coupled receptor</keyword>
<evidence type="ECO:0000256" key="3">
    <source>
        <dbReference type="ARBA" id="ARBA00022692"/>
    </source>
</evidence>
<keyword evidence="3 11" id="KW-0812">Transmembrane</keyword>
<dbReference type="InterPro" id="IPR046338">
    <property type="entry name" value="GAIN_dom_sf"/>
</dbReference>
<evidence type="ECO:0000313" key="15">
    <source>
        <dbReference type="EMBL" id="KAH0622965.1"/>
    </source>
</evidence>
<dbReference type="InterPro" id="IPR000203">
    <property type="entry name" value="GPS"/>
</dbReference>
<dbReference type="Pfam" id="PF01825">
    <property type="entry name" value="GPS"/>
    <property type="match status" value="1"/>
</dbReference>
<protein>
    <recommendedName>
        <fullName evidence="17">Adhesion G protein-coupled receptor F2</fullName>
    </recommendedName>
</protein>
<dbReference type="Gene3D" id="2.60.220.50">
    <property type="match status" value="1"/>
</dbReference>
<dbReference type="SUPFAM" id="SSF111418">
    <property type="entry name" value="Hormone receptor domain"/>
    <property type="match status" value="1"/>
</dbReference>
<dbReference type="InterPro" id="IPR000832">
    <property type="entry name" value="GPCR_2_secretin-like"/>
</dbReference>
<feature type="domain" description="G-protein coupled receptors family 2 profile 2" evidence="14">
    <location>
        <begin position="464"/>
        <end position="689"/>
    </location>
</feature>
<keyword evidence="9" id="KW-0325">Glycoprotein</keyword>
<keyword evidence="8" id="KW-0675">Receptor</keyword>
<comment type="caution">
    <text evidence="15">The sequence shown here is derived from an EMBL/GenBank/DDBJ whole genome shotgun (WGS) entry which is preliminary data.</text>
</comment>
<evidence type="ECO:0000259" key="12">
    <source>
        <dbReference type="PROSITE" id="PS50221"/>
    </source>
</evidence>
<keyword evidence="10" id="KW-0807">Transducer</keyword>
<dbReference type="Gene3D" id="1.20.1070.10">
    <property type="entry name" value="Rhodopsin 7-helix transmembrane proteins"/>
    <property type="match status" value="1"/>
</dbReference>
<evidence type="ECO:0000256" key="9">
    <source>
        <dbReference type="ARBA" id="ARBA00023180"/>
    </source>
</evidence>
<sequence length="718" mass="78579">RTKVVSIHLSLPCATAGDAFCPTEEAGGRWEATKVGRVAELLCPEGREGKRLRSCFSGGTWGTVQENCTSRHLRSELRQAQLLQEGLGDPQVAVPTMLAALQGTLAKAKETSPWDLLTVIATMDVLSHVALESQLRLDSSAVANFLSAANGMLSLDLKTEWSAAEALNPQAASGFLQAMESLTSLLAPSPGGFNLSLPNLELHSTQLGPGSTEDGYLKTFDTAPVVSFHISEEELDALVRREGSITITCLVLKKMAEILPRSHSRATFSLGSLVMSNAITSQNGSVTQVEVDMMFGHQNATNKTEDDTEGGEEQQVAQCVFWNHSLLEGLGGWSTEGCQTWGTKMGTNCTCRHLTSFSVLMSAGPVPAGPALTVLSKFGICASILALVATLLIYYLAWPSVVKNKPSSLQEGPSFRPRWMDGWMDGRTMALGGGRSTLLDDDDDDDDDDGAEGLQREAWEDRPTLSRLLSLYLNFCLQSKVSYLRYTTLVNITLSLLLASFWFLAAFQLTASHENKLCVAAAFFTHFFYLSTFFWMLVQALMLFHQLIFVFHQLTMSSVTPAMVAVGYLCPLVISAATVGATFSQRSYVQEKLCWLSSQSKAIYAFSIPVLVIVLVNLLILFVVLLKLMRPSVSEGSPGEERQALLGIFKALLVLTPVFGLTWALGVITMTSQASQFAHYAFTILNSFQVRRRQSHSRIIELEYSFVCLNAHNKERQK</sequence>
<feature type="transmembrane region" description="Helical" evidence="11">
    <location>
        <begin position="563"/>
        <end position="583"/>
    </location>
</feature>
<dbReference type="EMBL" id="JAIPUX010003289">
    <property type="protein sequence ID" value="KAH0622965.1"/>
    <property type="molecule type" value="Genomic_DNA"/>
</dbReference>
<dbReference type="PROSITE" id="PS50221">
    <property type="entry name" value="GAIN_B"/>
    <property type="match status" value="1"/>
</dbReference>
<evidence type="ECO:0000256" key="2">
    <source>
        <dbReference type="ARBA" id="ARBA00007343"/>
    </source>
</evidence>
<keyword evidence="16" id="KW-1185">Reference proteome</keyword>
<dbReference type="PROSITE" id="PS50261">
    <property type="entry name" value="G_PROTEIN_RECEP_F2_4"/>
    <property type="match status" value="1"/>
</dbReference>
<evidence type="ECO:0000259" key="13">
    <source>
        <dbReference type="PROSITE" id="PS50227"/>
    </source>
</evidence>
<dbReference type="PRINTS" id="PR00249">
    <property type="entry name" value="GPCRSECRETIN"/>
</dbReference>
<evidence type="ECO:0000256" key="1">
    <source>
        <dbReference type="ARBA" id="ARBA00004141"/>
    </source>
</evidence>
<evidence type="ECO:0000259" key="14">
    <source>
        <dbReference type="PROSITE" id="PS50261"/>
    </source>
</evidence>
<dbReference type="InterPro" id="IPR057244">
    <property type="entry name" value="GAIN_B"/>
</dbReference>
<keyword evidence="4 11" id="KW-1133">Transmembrane helix</keyword>
<evidence type="ECO:0000256" key="6">
    <source>
        <dbReference type="ARBA" id="ARBA00023136"/>
    </source>
</evidence>
<evidence type="ECO:0000256" key="7">
    <source>
        <dbReference type="ARBA" id="ARBA00023157"/>
    </source>
</evidence>
<evidence type="ECO:0008006" key="17">
    <source>
        <dbReference type="Google" id="ProtNLM"/>
    </source>
</evidence>
<feature type="domain" description="G-protein coupled receptors family 2 profile 1" evidence="13">
    <location>
        <begin position="13"/>
        <end position="61"/>
    </location>
</feature>
<evidence type="ECO:0000256" key="10">
    <source>
        <dbReference type="ARBA" id="ARBA00023224"/>
    </source>
</evidence>
<dbReference type="InterPro" id="IPR036445">
    <property type="entry name" value="GPCR_2_extracell_dom_sf"/>
</dbReference>
<evidence type="ECO:0000256" key="5">
    <source>
        <dbReference type="ARBA" id="ARBA00023040"/>
    </source>
</evidence>
<comment type="similarity">
    <text evidence="2">Belongs to the G-protein coupled receptor 2 family. Adhesion G-protein coupled receptor (ADGR) subfamily.</text>
</comment>
<feature type="transmembrane region" description="Helical" evidence="11">
    <location>
        <begin position="527"/>
        <end position="551"/>
    </location>
</feature>
<dbReference type="InterPro" id="IPR051587">
    <property type="entry name" value="Adhesion_GPCR"/>
</dbReference>
<name>A0ABQ7T054_PHRPL</name>
<dbReference type="SMART" id="SM00303">
    <property type="entry name" value="GPS"/>
    <property type="match status" value="1"/>
</dbReference>
<feature type="transmembrane region" description="Helical" evidence="11">
    <location>
        <begin position="488"/>
        <end position="507"/>
    </location>
</feature>
<evidence type="ECO:0000256" key="4">
    <source>
        <dbReference type="ARBA" id="ARBA00022989"/>
    </source>
</evidence>
<evidence type="ECO:0000256" key="11">
    <source>
        <dbReference type="SAM" id="Phobius"/>
    </source>
</evidence>
<keyword evidence="6 11" id="KW-0472">Membrane</keyword>
<feature type="transmembrane region" description="Helical" evidence="11">
    <location>
        <begin position="603"/>
        <end position="626"/>
    </location>
</feature>
<gene>
    <name evidence="15" type="ORF">JD844_025919</name>
</gene>
<organism evidence="15 16">
    <name type="scientific">Phrynosoma platyrhinos</name>
    <name type="common">Desert horned lizard</name>
    <dbReference type="NCBI Taxonomy" id="52577"/>
    <lineage>
        <taxon>Eukaryota</taxon>
        <taxon>Metazoa</taxon>
        <taxon>Chordata</taxon>
        <taxon>Craniata</taxon>
        <taxon>Vertebrata</taxon>
        <taxon>Euteleostomi</taxon>
        <taxon>Lepidosauria</taxon>
        <taxon>Squamata</taxon>
        <taxon>Bifurcata</taxon>
        <taxon>Unidentata</taxon>
        <taxon>Episquamata</taxon>
        <taxon>Toxicofera</taxon>
        <taxon>Iguania</taxon>
        <taxon>Phrynosomatidae</taxon>
        <taxon>Phrynosomatinae</taxon>
        <taxon>Phrynosoma</taxon>
    </lineage>
</organism>
<accession>A0ABQ7T054</accession>
<keyword evidence="7" id="KW-1015">Disulfide bond</keyword>
<proteinExistence type="inferred from homology"/>
<feature type="non-terminal residue" evidence="15">
    <location>
        <position position="1"/>
    </location>
</feature>
<feature type="transmembrane region" description="Helical" evidence="11">
    <location>
        <begin position="374"/>
        <end position="397"/>
    </location>
</feature>
<dbReference type="PANTHER" id="PTHR45813:SF2">
    <property type="entry name" value="ADHESION G-PROTEIN COUPLED RECEPTOR F3"/>
    <property type="match status" value="1"/>
</dbReference>
<dbReference type="Pfam" id="PF00002">
    <property type="entry name" value="7tm_2"/>
    <property type="match status" value="1"/>
</dbReference>
<feature type="transmembrane region" description="Helical" evidence="11">
    <location>
        <begin position="647"/>
        <end position="668"/>
    </location>
</feature>
<dbReference type="PANTHER" id="PTHR45813">
    <property type="entry name" value="IG-LIKE DOMAIN-CONTAINING PROTEIN"/>
    <property type="match status" value="1"/>
</dbReference>
<reference evidence="15 16" key="1">
    <citation type="journal article" date="2022" name="Gigascience">
        <title>A chromosome-level genome assembly and annotation of the desert horned lizard, Phrynosoma platyrhinos, provides insight into chromosomal rearrangements among reptiles.</title>
        <authorList>
            <person name="Koochekian N."/>
            <person name="Ascanio A."/>
            <person name="Farleigh K."/>
            <person name="Card D.C."/>
            <person name="Schield D.R."/>
            <person name="Castoe T.A."/>
            <person name="Jezkova T."/>
        </authorList>
    </citation>
    <scope>NUCLEOTIDE SEQUENCE [LARGE SCALE GENOMIC DNA]</scope>
    <source>
        <strain evidence="15">NK-2021</strain>
    </source>
</reference>
<comment type="subcellular location">
    <subcellularLocation>
        <location evidence="1">Membrane</location>
        <topology evidence="1">Multi-pass membrane protein</topology>
    </subcellularLocation>
</comment>
<evidence type="ECO:0000256" key="8">
    <source>
        <dbReference type="ARBA" id="ARBA00023170"/>
    </source>
</evidence>